<evidence type="ECO:0000313" key="2">
    <source>
        <dbReference type="Proteomes" id="UP000593892"/>
    </source>
</evidence>
<dbReference type="AlphaFoldDB" id="A0A7S7SP45"/>
<dbReference type="PANTHER" id="PTHR34070:SF1">
    <property type="entry name" value="DNA ALKYLATION REPAIR PROTEIN"/>
    <property type="match status" value="1"/>
</dbReference>
<dbReference type="PANTHER" id="PTHR34070">
    <property type="entry name" value="ARMADILLO-TYPE FOLD"/>
    <property type="match status" value="1"/>
</dbReference>
<proteinExistence type="predicted"/>
<accession>A0A7S7SP45</accession>
<dbReference type="Pfam" id="PF08713">
    <property type="entry name" value="DNA_alkylation"/>
    <property type="match status" value="1"/>
</dbReference>
<organism evidence="1 2">
    <name type="scientific">Paludibaculum fermentans</name>
    <dbReference type="NCBI Taxonomy" id="1473598"/>
    <lineage>
        <taxon>Bacteria</taxon>
        <taxon>Pseudomonadati</taxon>
        <taxon>Acidobacteriota</taxon>
        <taxon>Terriglobia</taxon>
        <taxon>Bryobacterales</taxon>
        <taxon>Bryobacteraceae</taxon>
        <taxon>Paludibaculum</taxon>
    </lineage>
</organism>
<sequence length="248" mass="27879">MSAKNSKSGEVATLAAEIRAYCAANANPALATKYARYFKEGYDAWGLLDKNHPYWNEKEAAWREAHAGLGLKGFLLLGEELFTNGKYEEGALAIRFLKSFTAQLDARAMPGIARWFAAGIRNWAHVDVLCAEVLSPALASGRLGLQDFDTWRASTARFQRRAVPVAMLSLLKTPAPTAELLMFIRPLMLDPERVVQQGLGWFLRETWKREPMPVEALLLEFKQQAPRVIYQYATEKMTPARKAAFRRG</sequence>
<dbReference type="EMBL" id="CP063849">
    <property type="protein sequence ID" value="QOY91176.1"/>
    <property type="molecule type" value="Genomic_DNA"/>
</dbReference>
<dbReference type="SUPFAM" id="SSF48371">
    <property type="entry name" value="ARM repeat"/>
    <property type="match status" value="1"/>
</dbReference>
<keyword evidence="2" id="KW-1185">Reference proteome</keyword>
<reference evidence="1 2" key="1">
    <citation type="submission" date="2020-10" db="EMBL/GenBank/DDBJ databases">
        <title>Complete genome sequence of Paludibaculum fermentans P105T, a facultatively anaerobic acidobacterium capable of dissimilatory Fe(III) reduction.</title>
        <authorList>
            <person name="Dedysh S.N."/>
            <person name="Beletsky A.V."/>
            <person name="Kulichevskaya I.S."/>
            <person name="Mardanov A.V."/>
            <person name="Ravin N.V."/>
        </authorList>
    </citation>
    <scope>NUCLEOTIDE SEQUENCE [LARGE SCALE GENOMIC DNA]</scope>
    <source>
        <strain evidence="1 2">P105</strain>
    </source>
</reference>
<dbReference type="KEGG" id="pfer:IRI77_14880"/>
<protein>
    <submittedName>
        <fullName evidence="1">DNA alkylation repair protein</fullName>
    </submittedName>
</protein>
<evidence type="ECO:0000313" key="1">
    <source>
        <dbReference type="EMBL" id="QOY91176.1"/>
    </source>
</evidence>
<dbReference type="RefSeq" id="WP_194452830.1">
    <property type="nucleotide sequence ID" value="NZ_CP063849.1"/>
</dbReference>
<dbReference type="InterPro" id="IPR014825">
    <property type="entry name" value="DNA_alkylation"/>
</dbReference>
<dbReference type="InterPro" id="IPR016024">
    <property type="entry name" value="ARM-type_fold"/>
</dbReference>
<gene>
    <name evidence="1" type="ORF">IRI77_14880</name>
</gene>
<name>A0A7S7SP45_PALFE</name>
<dbReference type="Proteomes" id="UP000593892">
    <property type="component" value="Chromosome"/>
</dbReference>
<dbReference type="Gene3D" id="1.25.10.90">
    <property type="match status" value="1"/>
</dbReference>